<accession>A0AA49IRN8</accession>
<dbReference type="PROSITE" id="PS51257">
    <property type="entry name" value="PROKAR_LIPOPROTEIN"/>
    <property type="match status" value="1"/>
</dbReference>
<reference evidence="4" key="1">
    <citation type="journal article" date="2023" name="Nat. Microbiol.">
        <title>Enrichment and characterization of a nitric oxide-reducing microbial community in a continuous bioreactor.</title>
        <authorList>
            <person name="Garrido-Amador P."/>
            <person name="Stortenbeker N."/>
            <person name="Wessels H.J.C.T."/>
            <person name="Speth D.R."/>
            <person name="Garcia-Heredia I."/>
            <person name="Kartal B."/>
        </authorList>
    </citation>
    <scope>NUCLEOTIDE SEQUENCE</scope>
    <source>
        <strain evidence="4">MAG1</strain>
    </source>
</reference>
<dbReference type="Proteomes" id="UP001234916">
    <property type="component" value="Chromosome"/>
</dbReference>
<dbReference type="GO" id="GO:1990281">
    <property type="term" value="C:efflux pump complex"/>
    <property type="evidence" value="ECO:0007669"/>
    <property type="project" value="TreeGrafter"/>
</dbReference>
<dbReference type="InterPro" id="IPR058637">
    <property type="entry name" value="YknX-like_C"/>
</dbReference>
<evidence type="ECO:0000256" key="1">
    <source>
        <dbReference type="ARBA" id="ARBA00009477"/>
    </source>
</evidence>
<dbReference type="Gene3D" id="2.40.420.20">
    <property type="match status" value="1"/>
</dbReference>
<evidence type="ECO:0000259" key="3">
    <source>
        <dbReference type="Pfam" id="PF25989"/>
    </source>
</evidence>
<sequence length="339" mass="34631">MKNPTLLLSAFALSLAACEKAPPSAPPSAPPPVVKVVAVAESFADGQRSYSGEVRARREMPLAFRIGGKLIERRVDAGARVGPGQTLARLDPADAALQASQAQAQEALAAAEARRTRDLHAKNFISGAALDAKETALAAARAQAGLTKNQVAYAALAADHAGVIAAVLAEPGQVVAAGQPVLRLARDGEREAAIALPETALAGLKVGAAAEIALWSGGRTYRGRLRELSPAADPATRTYAARVTMIETGPEVVLGMTATVRFAGGSPALTVPLPAVFQQGEKHAVWIVGADGALALRPIVLGAYTEAGATVVEGLAAGERIVAAGVHKLVAGQKVRVAQ</sequence>
<dbReference type="KEGG" id="npv:OHM77_08090"/>
<gene>
    <name evidence="4" type="ORF">OHM77_08090</name>
</gene>
<dbReference type="EMBL" id="CP107246">
    <property type="protein sequence ID" value="WIM04662.1"/>
    <property type="molecule type" value="Genomic_DNA"/>
</dbReference>
<dbReference type="Gene3D" id="2.40.30.170">
    <property type="match status" value="1"/>
</dbReference>
<dbReference type="GO" id="GO:0015562">
    <property type="term" value="F:efflux transmembrane transporter activity"/>
    <property type="evidence" value="ECO:0007669"/>
    <property type="project" value="TreeGrafter"/>
</dbReference>
<dbReference type="SUPFAM" id="SSF111369">
    <property type="entry name" value="HlyD-like secretion proteins"/>
    <property type="match status" value="1"/>
</dbReference>
<dbReference type="PANTHER" id="PTHR30469">
    <property type="entry name" value="MULTIDRUG RESISTANCE PROTEIN MDTA"/>
    <property type="match status" value="1"/>
</dbReference>
<dbReference type="NCBIfam" id="TIGR01730">
    <property type="entry name" value="RND_mfp"/>
    <property type="match status" value="1"/>
</dbReference>
<dbReference type="Gene3D" id="2.40.50.100">
    <property type="match status" value="1"/>
</dbReference>
<name>A0AA49IRN8_9PROT</name>
<feature type="domain" description="YknX-like C-terminal permuted SH3-like" evidence="3">
    <location>
        <begin position="268"/>
        <end position="337"/>
    </location>
</feature>
<comment type="similarity">
    <text evidence="1">Belongs to the membrane fusion protein (MFP) (TC 8.A.1) family.</text>
</comment>
<evidence type="ECO:0000313" key="4">
    <source>
        <dbReference type="EMBL" id="WIM04662.1"/>
    </source>
</evidence>
<dbReference type="InterPro" id="IPR058792">
    <property type="entry name" value="Beta-barrel_RND_2"/>
</dbReference>
<protein>
    <submittedName>
        <fullName evidence="4">Efflux RND transporter periplasmic adaptor subunit</fullName>
    </submittedName>
</protein>
<dbReference type="AlphaFoldDB" id="A0AA49IRN8"/>
<dbReference type="InterPro" id="IPR006143">
    <property type="entry name" value="RND_pump_MFP"/>
</dbReference>
<feature type="domain" description="CusB-like beta-barrel" evidence="2">
    <location>
        <begin position="194"/>
        <end position="264"/>
    </location>
</feature>
<proteinExistence type="inferred from homology"/>
<dbReference type="PANTHER" id="PTHR30469:SF18">
    <property type="entry name" value="RESISTANCE-NODULATION-CELL DIVISION (RND) EFFLUX MEMBRANE FUSION PROTEIN-RELATED"/>
    <property type="match status" value="1"/>
</dbReference>
<dbReference type="Pfam" id="PF25989">
    <property type="entry name" value="YknX_C"/>
    <property type="match status" value="1"/>
</dbReference>
<dbReference type="Pfam" id="PF25954">
    <property type="entry name" value="Beta-barrel_RND_2"/>
    <property type="match status" value="1"/>
</dbReference>
<evidence type="ECO:0000259" key="2">
    <source>
        <dbReference type="Pfam" id="PF25954"/>
    </source>
</evidence>
<organism evidence="4">
    <name type="scientific">Candidatus Nitricoxidivorans perseverans</name>
    <dbReference type="NCBI Taxonomy" id="2975601"/>
    <lineage>
        <taxon>Bacteria</taxon>
        <taxon>Pseudomonadati</taxon>
        <taxon>Pseudomonadota</taxon>
        <taxon>Betaproteobacteria</taxon>
        <taxon>Nitrosomonadales</taxon>
        <taxon>Sterolibacteriaceae</taxon>
        <taxon>Candidatus Nitricoxidivorans</taxon>
    </lineage>
</organism>